<reference evidence="2 3" key="1">
    <citation type="submission" date="2021-06" db="EMBL/GenBank/DDBJ databases">
        <title>Caerostris extrusa draft genome.</title>
        <authorList>
            <person name="Kono N."/>
            <person name="Arakawa K."/>
        </authorList>
    </citation>
    <scope>NUCLEOTIDE SEQUENCE [LARGE SCALE GENOMIC DNA]</scope>
</reference>
<dbReference type="CDD" id="cd02440">
    <property type="entry name" value="AdoMet_MTases"/>
    <property type="match status" value="1"/>
</dbReference>
<evidence type="ECO:0000313" key="2">
    <source>
        <dbReference type="EMBL" id="GIY57325.1"/>
    </source>
</evidence>
<comment type="caution">
    <text evidence="2">The sequence shown here is derived from an EMBL/GenBank/DDBJ whole genome shotgun (WGS) entry which is preliminary data.</text>
</comment>
<organism evidence="2 3">
    <name type="scientific">Caerostris extrusa</name>
    <name type="common">Bark spider</name>
    <name type="synonym">Caerostris bankana</name>
    <dbReference type="NCBI Taxonomy" id="172846"/>
    <lineage>
        <taxon>Eukaryota</taxon>
        <taxon>Metazoa</taxon>
        <taxon>Ecdysozoa</taxon>
        <taxon>Arthropoda</taxon>
        <taxon>Chelicerata</taxon>
        <taxon>Arachnida</taxon>
        <taxon>Araneae</taxon>
        <taxon>Araneomorphae</taxon>
        <taxon>Entelegynae</taxon>
        <taxon>Araneoidea</taxon>
        <taxon>Araneidae</taxon>
        <taxon>Caerostris</taxon>
    </lineage>
</organism>
<evidence type="ECO:0000259" key="1">
    <source>
        <dbReference type="Pfam" id="PF13649"/>
    </source>
</evidence>
<accession>A0AAV4UHK9</accession>
<feature type="domain" description="Methyltransferase" evidence="1">
    <location>
        <begin position="12"/>
        <end position="71"/>
    </location>
</feature>
<dbReference type="InterPro" id="IPR029063">
    <property type="entry name" value="SAM-dependent_MTases_sf"/>
</dbReference>
<dbReference type="Pfam" id="PF13649">
    <property type="entry name" value="Methyltransf_25"/>
    <property type="match status" value="1"/>
</dbReference>
<dbReference type="Gene3D" id="3.40.50.150">
    <property type="entry name" value="Vaccinia Virus protein VP39"/>
    <property type="match status" value="1"/>
</dbReference>
<dbReference type="Proteomes" id="UP001054945">
    <property type="component" value="Unassembled WGS sequence"/>
</dbReference>
<dbReference type="AlphaFoldDB" id="A0AAV4UHK9"/>
<dbReference type="SUPFAM" id="SSF53335">
    <property type="entry name" value="S-adenosyl-L-methionine-dependent methyltransferases"/>
    <property type="match status" value="1"/>
</dbReference>
<gene>
    <name evidence="2" type="primary">AVEN_201813_1</name>
    <name evidence="2" type="ORF">CEXT_391451</name>
</gene>
<dbReference type="EMBL" id="BPLR01012887">
    <property type="protein sequence ID" value="GIY57325.1"/>
    <property type="molecule type" value="Genomic_DNA"/>
</dbReference>
<sequence>MGWSSGDKEETIMDVGCGPGRLTRQFILPCFPNLKEIFAIDAVPEMIELAKKLHPHPKVEYIVANFEESSLFNQWKGNLISSFLSNALIV</sequence>
<protein>
    <submittedName>
        <fullName evidence="2">Methyltransf_25 domain-containing protein</fullName>
    </submittedName>
</protein>
<dbReference type="InterPro" id="IPR041698">
    <property type="entry name" value="Methyltransf_25"/>
</dbReference>
<name>A0AAV4UHK9_CAEEX</name>
<proteinExistence type="predicted"/>
<evidence type="ECO:0000313" key="3">
    <source>
        <dbReference type="Proteomes" id="UP001054945"/>
    </source>
</evidence>
<keyword evidence="3" id="KW-1185">Reference proteome</keyword>